<feature type="domain" description="4Fe-4S ferredoxin-type" evidence="8">
    <location>
        <begin position="251"/>
        <end position="281"/>
    </location>
</feature>
<dbReference type="GO" id="GO:0046872">
    <property type="term" value="F:metal ion binding"/>
    <property type="evidence" value="ECO:0007669"/>
    <property type="project" value="UniProtKB-KW"/>
</dbReference>
<dbReference type="PANTHER" id="PTHR30176:SF3">
    <property type="entry name" value="FERREDOXIN-TYPE PROTEIN NAPH"/>
    <property type="match status" value="1"/>
</dbReference>
<dbReference type="InterPro" id="IPR017900">
    <property type="entry name" value="4Fe4S_Fe_S_CS"/>
</dbReference>
<dbReference type="InterPro" id="IPR017896">
    <property type="entry name" value="4Fe4S_Fe-S-bd"/>
</dbReference>
<protein>
    <submittedName>
        <fullName evidence="9">(Fe-S)-binding protein</fullName>
    </submittedName>
</protein>
<feature type="transmembrane region" description="Helical" evidence="7">
    <location>
        <begin position="154"/>
        <end position="171"/>
    </location>
</feature>
<dbReference type="InterPro" id="IPR013783">
    <property type="entry name" value="Ig-like_fold"/>
</dbReference>
<evidence type="ECO:0000313" key="10">
    <source>
        <dbReference type="Proteomes" id="UP000030428"/>
    </source>
</evidence>
<dbReference type="PANTHER" id="PTHR30176">
    <property type="entry name" value="FERREDOXIN-TYPE PROTEIN NAPH"/>
    <property type="match status" value="1"/>
</dbReference>
<dbReference type="GO" id="GO:0051539">
    <property type="term" value="F:4 iron, 4 sulfur cluster binding"/>
    <property type="evidence" value="ECO:0007669"/>
    <property type="project" value="UniProtKB-KW"/>
</dbReference>
<keyword evidence="5" id="KW-0408">Iron</keyword>
<dbReference type="AlphaFoldDB" id="A0A4E0QV46"/>
<keyword evidence="7" id="KW-0472">Membrane</keyword>
<feature type="transmembrane region" description="Helical" evidence="7">
    <location>
        <begin position="330"/>
        <end position="348"/>
    </location>
</feature>
<dbReference type="NCBIfam" id="TIGR02745">
    <property type="entry name" value="ccoG_rdxA_fixG"/>
    <property type="match status" value="1"/>
</dbReference>
<evidence type="ECO:0000256" key="3">
    <source>
        <dbReference type="ARBA" id="ARBA00022723"/>
    </source>
</evidence>
<keyword evidence="10" id="KW-1185">Reference proteome</keyword>
<comment type="caution">
    <text evidence="9">The sequence shown here is derived from an EMBL/GenBank/DDBJ whole genome shotgun (WGS) entry which is preliminary data.</text>
</comment>
<dbReference type="Pfam" id="PF12801">
    <property type="entry name" value="Fer4_5"/>
    <property type="match status" value="1"/>
</dbReference>
<accession>A0A4E0QV46</accession>
<dbReference type="SUPFAM" id="SSF54862">
    <property type="entry name" value="4Fe-4S ferredoxins"/>
    <property type="match status" value="1"/>
</dbReference>
<keyword evidence="3" id="KW-0479">Metal-binding</keyword>
<name>A0A4E0QV46_9GAMM</name>
<feature type="transmembrane region" description="Helical" evidence="7">
    <location>
        <begin position="80"/>
        <end position="101"/>
    </location>
</feature>
<dbReference type="Proteomes" id="UP000030428">
    <property type="component" value="Unassembled WGS sequence"/>
</dbReference>
<dbReference type="InterPro" id="IPR032879">
    <property type="entry name" value="FixG_C"/>
</dbReference>
<keyword evidence="7" id="KW-1133">Transmembrane helix</keyword>
<dbReference type="Pfam" id="PF13746">
    <property type="entry name" value="Fer4_18"/>
    <property type="match status" value="1"/>
</dbReference>
<feature type="transmembrane region" description="Helical" evidence="7">
    <location>
        <begin position="26"/>
        <end position="47"/>
    </location>
</feature>
<dbReference type="EMBL" id="JSZA02000059">
    <property type="protein sequence ID" value="TGO02925.1"/>
    <property type="molecule type" value="Genomic_DNA"/>
</dbReference>
<dbReference type="Gene3D" id="2.60.40.10">
    <property type="entry name" value="Immunoglobulins"/>
    <property type="match status" value="1"/>
</dbReference>
<reference evidence="9 10" key="1">
    <citation type="journal article" date="2016" name="Front. Microbiol.">
        <title>Single-Cell (Meta-)Genomics of a Dimorphic Candidatus Thiomargarita nelsonii Reveals Genomic Plasticity.</title>
        <authorList>
            <person name="Flood B.E."/>
            <person name="Fliss P."/>
            <person name="Jones D.S."/>
            <person name="Dick G.J."/>
            <person name="Jain S."/>
            <person name="Kaster A.K."/>
            <person name="Winkel M."/>
            <person name="Mussmann M."/>
            <person name="Bailey J."/>
        </authorList>
    </citation>
    <scope>NUCLEOTIDE SEQUENCE [LARGE SCALE GENOMIC DNA]</scope>
    <source>
        <strain evidence="9">Hydrate Ridge</strain>
    </source>
</reference>
<evidence type="ECO:0000256" key="5">
    <source>
        <dbReference type="ARBA" id="ARBA00023004"/>
    </source>
</evidence>
<dbReference type="InterPro" id="IPR009051">
    <property type="entry name" value="Helical_ferredxn"/>
</dbReference>
<evidence type="ECO:0000256" key="2">
    <source>
        <dbReference type="ARBA" id="ARBA00022485"/>
    </source>
</evidence>
<keyword evidence="1" id="KW-0813">Transport</keyword>
<gene>
    <name evidence="9" type="ORF">PN36_16090</name>
</gene>
<evidence type="ECO:0000313" key="9">
    <source>
        <dbReference type="EMBL" id="TGO02925.1"/>
    </source>
</evidence>
<dbReference type="Pfam" id="PF11614">
    <property type="entry name" value="FixG_C"/>
    <property type="match status" value="1"/>
</dbReference>
<dbReference type="PROSITE" id="PS00198">
    <property type="entry name" value="4FE4S_FER_1"/>
    <property type="match status" value="1"/>
</dbReference>
<proteinExistence type="predicted"/>
<keyword evidence="6" id="KW-0411">Iron-sulfur</keyword>
<evidence type="ECO:0000256" key="7">
    <source>
        <dbReference type="SAM" id="Phobius"/>
    </source>
</evidence>
<sequence length="464" mass="53309">MKKSNTPPEEQQSLYAEHKTIHPRIVLGYFTRLKALSGVILLSIYYITPWLQWDGNQAILFDMPARKFHILGLTFWPQDFIYLSFLLIIAAVTLFLFTALAGRLWCGFACPQTIWTDAFLWMERLVEGDRAKQIKLDNTPLSFRKIRIKATKHTLWLVFALFTGFTFVGFFTPIRELSQGILTFNLGEWETFWLFFYSFATYGNAGWLREQVCIYMCPYARFQSAMFDKDTMIIAYDEKRGEARGTRKRDNKDYKNKGLGDCIDCTMCVQVCPTGIDIRNGLQYQCISCSACVDVCDEIMDKMDYPKGLIRYTTENSLNGIPTHIVRPRLFVYGGILLAIFIGMGYAISTRSLVQLDVIRDRSRLFIETDAGLIENVYRLRIMNKDKHPHVYDIAATGIEGLKFAKEHKIEVESGDVITLPVRLAANPDKLVKRSTKVNFKLTAQDNPALTITEEGRFLGPLRR</sequence>
<evidence type="ECO:0000256" key="4">
    <source>
        <dbReference type="ARBA" id="ARBA00022982"/>
    </source>
</evidence>
<keyword evidence="7" id="KW-0812">Transmembrane</keyword>
<dbReference type="Gene3D" id="1.10.1060.10">
    <property type="entry name" value="Alpha-helical ferredoxin"/>
    <property type="match status" value="1"/>
</dbReference>
<dbReference type="InterPro" id="IPR051684">
    <property type="entry name" value="Electron_Trans/Redox"/>
</dbReference>
<organism evidence="9 10">
    <name type="scientific">Candidatus Thiomargarita nelsonii</name>
    <dbReference type="NCBI Taxonomy" id="1003181"/>
    <lineage>
        <taxon>Bacteria</taxon>
        <taxon>Pseudomonadati</taxon>
        <taxon>Pseudomonadota</taxon>
        <taxon>Gammaproteobacteria</taxon>
        <taxon>Thiotrichales</taxon>
        <taxon>Thiotrichaceae</taxon>
        <taxon>Thiomargarita</taxon>
    </lineage>
</organism>
<dbReference type="InterPro" id="IPR014116">
    <property type="entry name" value="Cyt_c_oxidase_cbb3_FixG"/>
</dbReference>
<keyword evidence="4" id="KW-0249">Electron transport</keyword>
<evidence type="ECO:0000256" key="6">
    <source>
        <dbReference type="ARBA" id="ARBA00023014"/>
    </source>
</evidence>
<feature type="transmembrane region" description="Helical" evidence="7">
    <location>
        <begin position="191"/>
        <end position="208"/>
    </location>
</feature>
<evidence type="ECO:0000256" key="1">
    <source>
        <dbReference type="ARBA" id="ARBA00022448"/>
    </source>
</evidence>
<dbReference type="GO" id="GO:0005886">
    <property type="term" value="C:plasma membrane"/>
    <property type="evidence" value="ECO:0007669"/>
    <property type="project" value="TreeGrafter"/>
</dbReference>
<evidence type="ECO:0000259" key="8">
    <source>
        <dbReference type="PROSITE" id="PS51379"/>
    </source>
</evidence>
<keyword evidence="2" id="KW-0004">4Fe-4S</keyword>
<dbReference type="FunFam" id="1.10.1060.10:FF:000015">
    <property type="entry name" value="Cytochrome c oxidase accessory protein CcoG"/>
    <property type="match status" value="1"/>
</dbReference>
<dbReference type="PROSITE" id="PS51379">
    <property type="entry name" value="4FE4S_FER_2"/>
    <property type="match status" value="1"/>
</dbReference>